<dbReference type="InterPro" id="IPR052716">
    <property type="entry name" value="MOSC_domain"/>
</dbReference>
<organism evidence="2 3">
    <name type="scientific">Paracoccus chinensis</name>
    <dbReference type="NCBI Taxonomy" id="525640"/>
    <lineage>
        <taxon>Bacteria</taxon>
        <taxon>Pseudomonadati</taxon>
        <taxon>Pseudomonadota</taxon>
        <taxon>Alphaproteobacteria</taxon>
        <taxon>Rhodobacterales</taxon>
        <taxon>Paracoccaceae</taxon>
        <taxon>Paracoccus</taxon>
    </lineage>
</organism>
<dbReference type="RefSeq" id="WP_090752235.1">
    <property type="nucleotide sequence ID" value="NZ_FNGE01000002.1"/>
</dbReference>
<dbReference type="SUPFAM" id="SSF50800">
    <property type="entry name" value="PK beta-barrel domain-like"/>
    <property type="match status" value="1"/>
</dbReference>
<dbReference type="STRING" id="525640.SAMN04487971_10253"/>
<dbReference type="Gene3D" id="2.40.33.20">
    <property type="entry name" value="PK beta-barrel domain-like"/>
    <property type="match status" value="1"/>
</dbReference>
<evidence type="ECO:0000313" key="2">
    <source>
        <dbReference type="EMBL" id="SDK62890.1"/>
    </source>
</evidence>
<dbReference type="GO" id="GO:0030170">
    <property type="term" value="F:pyridoxal phosphate binding"/>
    <property type="evidence" value="ECO:0007669"/>
    <property type="project" value="InterPro"/>
</dbReference>
<dbReference type="Pfam" id="PF03473">
    <property type="entry name" value="MOSC"/>
    <property type="match status" value="1"/>
</dbReference>
<reference evidence="3" key="1">
    <citation type="submission" date="2016-10" db="EMBL/GenBank/DDBJ databases">
        <authorList>
            <person name="Varghese N."/>
            <person name="Submissions S."/>
        </authorList>
    </citation>
    <scope>NUCLEOTIDE SEQUENCE [LARGE SCALE GENOMIC DNA]</scope>
    <source>
        <strain evidence="3">CGMCC 1.7655</strain>
    </source>
</reference>
<proteinExistence type="predicted"/>
<dbReference type="OrthoDB" id="581532at2"/>
<dbReference type="AlphaFoldDB" id="A0A1G9DGB5"/>
<protein>
    <recommendedName>
        <fullName evidence="1">MOSC domain-containing protein</fullName>
    </recommendedName>
</protein>
<feature type="domain" description="MOSC" evidence="1">
    <location>
        <begin position="91"/>
        <end position="252"/>
    </location>
</feature>
<dbReference type="GO" id="GO:0030151">
    <property type="term" value="F:molybdenum ion binding"/>
    <property type="evidence" value="ECO:0007669"/>
    <property type="project" value="InterPro"/>
</dbReference>
<dbReference type="InterPro" id="IPR005302">
    <property type="entry name" value="MoCF_Sase_C"/>
</dbReference>
<evidence type="ECO:0000259" key="1">
    <source>
        <dbReference type="PROSITE" id="PS51340"/>
    </source>
</evidence>
<keyword evidence="3" id="KW-1185">Reference proteome</keyword>
<dbReference type="EMBL" id="FNGE01000002">
    <property type="protein sequence ID" value="SDK62890.1"/>
    <property type="molecule type" value="Genomic_DNA"/>
</dbReference>
<dbReference type="InterPro" id="IPR011037">
    <property type="entry name" value="Pyrv_Knase-like_insert_dom_sf"/>
</dbReference>
<sequence length="252" mass="27799">MSARLAHILRYPVKSIGGEELAEVSLTAGAPLPGDRRFAVLHAAALQHLDGEDLRRWLPKSAFVRGVAAAPLQAISGGWDGDHLVLSHPDLPLLRFDPLRDERALLDWLSPLWTPSGKAPAAKLVEAPQALTDVNHPWLSILSLSSLRDLEGRLGQPLGTRRWRANLWIDGWDAYAERDMQLHRIRIGQTVVLKLTERIGRCAATGVDTATGRADVDMPQALQDQFWHKDFGIYAEVQTGGTIRPGDEVEVL</sequence>
<dbReference type="PROSITE" id="PS51340">
    <property type="entry name" value="MOSC"/>
    <property type="match status" value="1"/>
</dbReference>
<dbReference type="PANTHER" id="PTHR36930">
    <property type="entry name" value="METAL-SULFUR CLUSTER BIOSYNTHESIS PROTEINS YUAD-RELATED"/>
    <property type="match status" value="1"/>
</dbReference>
<dbReference type="Proteomes" id="UP000199555">
    <property type="component" value="Unassembled WGS sequence"/>
</dbReference>
<evidence type="ECO:0000313" key="3">
    <source>
        <dbReference type="Proteomes" id="UP000199555"/>
    </source>
</evidence>
<dbReference type="PANTHER" id="PTHR36930:SF1">
    <property type="entry name" value="MOSC DOMAIN-CONTAINING PROTEIN"/>
    <property type="match status" value="1"/>
</dbReference>
<gene>
    <name evidence="2" type="ORF">SAMN04487971_10253</name>
</gene>
<dbReference type="GO" id="GO:0003824">
    <property type="term" value="F:catalytic activity"/>
    <property type="evidence" value="ECO:0007669"/>
    <property type="project" value="InterPro"/>
</dbReference>
<accession>A0A1G9DGB5</accession>
<name>A0A1G9DGB5_9RHOB</name>